<reference evidence="8" key="1">
    <citation type="submission" date="2021-02" db="EMBL/GenBank/DDBJ databases">
        <authorList>
            <person name="Nowell W R."/>
        </authorList>
    </citation>
    <scope>NUCLEOTIDE SEQUENCE</scope>
</reference>
<protein>
    <recommendedName>
        <fullName evidence="5">Fucosyltransferase</fullName>
        <ecNumber evidence="5">2.4.1.-</ecNumber>
    </recommendedName>
</protein>
<dbReference type="Proteomes" id="UP000681720">
    <property type="component" value="Unassembled WGS sequence"/>
</dbReference>
<dbReference type="SUPFAM" id="SSF53756">
    <property type="entry name" value="UDP-Glycosyltransferase/glycogen phosphorylase"/>
    <property type="match status" value="1"/>
</dbReference>
<feature type="non-terminal residue" evidence="8">
    <location>
        <position position="1"/>
    </location>
</feature>
<feature type="domain" description="Fucosyltransferase C-terminal" evidence="6">
    <location>
        <begin position="48"/>
        <end position="84"/>
    </location>
</feature>
<dbReference type="AlphaFoldDB" id="A0A8S2WUG5"/>
<comment type="similarity">
    <text evidence="2 5">Belongs to the glycosyltransferase 10 family.</text>
</comment>
<proteinExistence type="inferred from homology"/>
<dbReference type="PANTHER" id="PTHR11929:SF194">
    <property type="entry name" value="ALPHA-(1,3)-FUCOSYLTRANSFERASE 10"/>
    <property type="match status" value="1"/>
</dbReference>
<organism evidence="8 9">
    <name type="scientific">Rotaria magnacalcarata</name>
    <dbReference type="NCBI Taxonomy" id="392030"/>
    <lineage>
        <taxon>Eukaryota</taxon>
        <taxon>Metazoa</taxon>
        <taxon>Spiralia</taxon>
        <taxon>Gnathifera</taxon>
        <taxon>Rotifera</taxon>
        <taxon>Eurotatoria</taxon>
        <taxon>Bdelloidea</taxon>
        <taxon>Philodinida</taxon>
        <taxon>Philodinidae</taxon>
        <taxon>Rotaria</taxon>
    </lineage>
</organism>
<evidence type="ECO:0000256" key="3">
    <source>
        <dbReference type="ARBA" id="ARBA00022676"/>
    </source>
</evidence>
<dbReference type="GO" id="GO:0032580">
    <property type="term" value="C:Golgi cisterna membrane"/>
    <property type="evidence" value="ECO:0007669"/>
    <property type="project" value="UniProtKB-SubCell"/>
</dbReference>
<evidence type="ECO:0000313" key="7">
    <source>
        <dbReference type="EMBL" id="CAF4330832.1"/>
    </source>
</evidence>
<keyword evidence="5" id="KW-0333">Golgi apparatus</keyword>
<keyword evidence="5" id="KW-0472">Membrane</keyword>
<dbReference type="InterPro" id="IPR001503">
    <property type="entry name" value="Glyco_trans_10"/>
</dbReference>
<dbReference type="PANTHER" id="PTHR11929">
    <property type="entry name" value="ALPHA- 1,3 -FUCOSYLTRANSFERASE"/>
    <property type="match status" value="1"/>
</dbReference>
<name>A0A8S2WUG5_9BILA</name>
<keyword evidence="5" id="KW-0812">Transmembrane</keyword>
<evidence type="ECO:0000313" key="8">
    <source>
        <dbReference type="EMBL" id="CAF4460183.1"/>
    </source>
</evidence>
<evidence type="ECO:0000313" key="9">
    <source>
        <dbReference type="Proteomes" id="UP000681720"/>
    </source>
</evidence>
<evidence type="ECO:0000256" key="5">
    <source>
        <dbReference type="RuleBase" id="RU003832"/>
    </source>
</evidence>
<evidence type="ECO:0000256" key="4">
    <source>
        <dbReference type="ARBA" id="ARBA00022679"/>
    </source>
</evidence>
<dbReference type="EMBL" id="CAJOBH010041463">
    <property type="protein sequence ID" value="CAF4330832.1"/>
    <property type="molecule type" value="Genomic_DNA"/>
</dbReference>
<dbReference type="Proteomes" id="UP000681967">
    <property type="component" value="Unassembled WGS sequence"/>
</dbReference>
<evidence type="ECO:0000256" key="2">
    <source>
        <dbReference type="ARBA" id="ARBA00008919"/>
    </source>
</evidence>
<dbReference type="Pfam" id="PF00852">
    <property type="entry name" value="Glyco_transf_10"/>
    <property type="match status" value="1"/>
</dbReference>
<evidence type="ECO:0000256" key="1">
    <source>
        <dbReference type="ARBA" id="ARBA00004922"/>
    </source>
</evidence>
<keyword evidence="4 5" id="KW-0808">Transferase</keyword>
<comment type="caution">
    <text evidence="8">The sequence shown here is derived from an EMBL/GenBank/DDBJ whole genome shotgun (WGS) entry which is preliminary data.</text>
</comment>
<evidence type="ECO:0000259" key="6">
    <source>
        <dbReference type="Pfam" id="PF00852"/>
    </source>
</evidence>
<dbReference type="InterPro" id="IPR038577">
    <property type="entry name" value="GT10-like_C_sf"/>
</dbReference>
<comment type="pathway">
    <text evidence="1">Protein modification; protein glycosylation.</text>
</comment>
<dbReference type="EC" id="2.4.1.-" evidence="5"/>
<gene>
    <name evidence="7" type="ORF">BYL167_LOCUS28679</name>
    <name evidence="8" type="ORF">GIL414_LOCUS32832</name>
</gene>
<keyword evidence="3 5" id="KW-0328">Glycosyltransferase</keyword>
<comment type="subcellular location">
    <subcellularLocation>
        <location evidence="5">Golgi apparatus</location>
        <location evidence="5">Golgi stack membrane</location>
        <topology evidence="5">Single-pass type II membrane protein</topology>
    </subcellularLocation>
</comment>
<feature type="non-terminal residue" evidence="8">
    <location>
        <position position="87"/>
    </location>
</feature>
<dbReference type="EMBL" id="CAJOBJ010071004">
    <property type="protein sequence ID" value="CAF4460183.1"/>
    <property type="molecule type" value="Genomic_DNA"/>
</dbReference>
<dbReference type="InterPro" id="IPR055270">
    <property type="entry name" value="Glyco_tran_10_C"/>
</dbReference>
<accession>A0A8S2WUG5</accession>
<sequence>HTATFKRHSDLPLTTQWLASIDDLLDQTYVIDVKEKTQLQTTENLAPIIYIQSDCNTPSDRDLYIKELMKYIQIDSYGGCLHNKDLP</sequence>
<dbReference type="GO" id="GO:0046920">
    <property type="term" value="F:alpha-(1-&gt;3)-fucosyltransferase activity"/>
    <property type="evidence" value="ECO:0007669"/>
    <property type="project" value="TreeGrafter"/>
</dbReference>
<dbReference type="Gene3D" id="3.40.50.11660">
    <property type="entry name" value="Glycosyl transferase family 10, C-terminal domain"/>
    <property type="match status" value="1"/>
</dbReference>